<organism evidence="2 3">
    <name type="scientific">Saccharomonospora viridis (strain ATCC 15386 / DSM 43017 / JCM 3036 / CCUG 5913 / NBRC 12207 / NCIMB 9602 / P101)</name>
    <name type="common">Thermoactinomyces viridis</name>
    <dbReference type="NCBI Taxonomy" id="471857"/>
    <lineage>
        <taxon>Bacteria</taxon>
        <taxon>Bacillati</taxon>
        <taxon>Actinomycetota</taxon>
        <taxon>Actinomycetes</taxon>
        <taxon>Pseudonocardiales</taxon>
        <taxon>Pseudonocardiaceae</taxon>
        <taxon>Saccharomonospora</taxon>
    </lineage>
</organism>
<proteinExistence type="predicted"/>
<dbReference type="AlphaFoldDB" id="C7MWA4"/>
<accession>C7MWA4</accession>
<keyword evidence="3" id="KW-1185">Reference proteome</keyword>
<protein>
    <submittedName>
        <fullName evidence="2">Uncharacterized protein</fullName>
    </submittedName>
</protein>
<dbReference type="HOGENOM" id="CLU_144819_0_0_11"/>
<gene>
    <name evidence="2" type="ordered locus">Svir_28940</name>
</gene>
<evidence type="ECO:0000313" key="3">
    <source>
        <dbReference type="Proteomes" id="UP000000841"/>
    </source>
</evidence>
<sequence length="190" mass="20408">MNQVAQTITAQYVRRDEDWIVTVSGLGKTLNGEASGLIAARDRADQLVEQIAPEGTQPTVVHLLNGSAYEFTSAYMTARLYHSNEDKTAEEAEGTDKQAHAEASRTQAADTAGTEAPADEAGQQSRADQAYQAQQEQGDRENPTDQGNLVTAEAQEGQEGTAPAVTPTVPRKELSRSPEEAARHDYAHVG</sequence>
<name>C7MWA4_SACVD</name>
<dbReference type="EMBL" id="CP001683">
    <property type="protein sequence ID" value="ACU97873.1"/>
    <property type="molecule type" value="Genomic_DNA"/>
</dbReference>
<dbReference type="KEGG" id="svi:Svir_28940"/>
<dbReference type="RefSeq" id="WP_015787185.1">
    <property type="nucleotide sequence ID" value="NC_013159.1"/>
</dbReference>
<feature type="compositionally biased region" description="Basic and acidic residues" evidence="1">
    <location>
        <begin position="86"/>
        <end position="103"/>
    </location>
</feature>
<feature type="compositionally biased region" description="Polar residues" evidence="1">
    <location>
        <begin position="122"/>
        <end position="136"/>
    </location>
</feature>
<feature type="compositionally biased region" description="Basic and acidic residues" evidence="1">
    <location>
        <begin position="170"/>
        <end position="190"/>
    </location>
</feature>
<reference evidence="2 3" key="1">
    <citation type="journal article" date="2009" name="Stand. Genomic Sci.">
        <title>Complete genome sequence of Saccharomonospora viridis type strain (P101).</title>
        <authorList>
            <person name="Pati A."/>
            <person name="Sikorski J."/>
            <person name="Nolan M."/>
            <person name="Lapidus A."/>
            <person name="Copeland A."/>
            <person name="Glavina Del Rio T."/>
            <person name="Lucas S."/>
            <person name="Chen F."/>
            <person name="Tice H."/>
            <person name="Pitluck S."/>
            <person name="Cheng J.F."/>
            <person name="Chertkov O."/>
            <person name="Brettin T."/>
            <person name="Han C."/>
            <person name="Detter J.C."/>
            <person name="Kuske C."/>
            <person name="Bruce D."/>
            <person name="Goodwin L."/>
            <person name="Chain P."/>
            <person name="D'haeseleer P."/>
            <person name="Chen A."/>
            <person name="Palaniappan K."/>
            <person name="Ivanova N."/>
            <person name="Mavromatis K."/>
            <person name="Mikhailova N."/>
            <person name="Rohde M."/>
            <person name="Tindall B.J."/>
            <person name="Goker M."/>
            <person name="Bristow J."/>
            <person name="Eisen J.A."/>
            <person name="Markowitz V."/>
            <person name="Hugenholtz P."/>
            <person name="Kyrpides N.C."/>
            <person name="Klenk H.P."/>
        </authorList>
    </citation>
    <scope>NUCLEOTIDE SEQUENCE [LARGE SCALE GENOMIC DNA]</scope>
    <source>
        <strain evidence="3">ATCC 15386 / DSM 43017 / JCM 3036 / NBRC 12207 / P101</strain>
    </source>
</reference>
<evidence type="ECO:0000256" key="1">
    <source>
        <dbReference type="SAM" id="MobiDB-lite"/>
    </source>
</evidence>
<feature type="region of interest" description="Disordered" evidence="1">
    <location>
        <begin position="86"/>
        <end position="190"/>
    </location>
</feature>
<evidence type="ECO:0000313" key="2">
    <source>
        <dbReference type="EMBL" id="ACU97873.1"/>
    </source>
</evidence>
<dbReference type="eggNOG" id="ENOG50341J9">
    <property type="taxonomic scope" value="Bacteria"/>
</dbReference>
<dbReference type="Proteomes" id="UP000000841">
    <property type="component" value="Chromosome"/>
</dbReference>